<dbReference type="OrthoDB" id="8452307at2"/>
<proteinExistence type="predicted"/>
<dbReference type="Proteomes" id="UP000019591">
    <property type="component" value="Plasmid EAL2_808p"/>
</dbReference>
<dbReference type="GO" id="GO:0006779">
    <property type="term" value="P:porphyrin-containing compound biosynthetic process"/>
    <property type="evidence" value="ECO:0007669"/>
    <property type="project" value="InterPro"/>
</dbReference>
<dbReference type="EC" id="2.1.1.-" evidence="2"/>
<dbReference type="GO" id="GO:0004853">
    <property type="term" value="F:uroporphyrinogen decarboxylase activity"/>
    <property type="evidence" value="ECO:0007669"/>
    <property type="project" value="InterPro"/>
</dbReference>
<keyword evidence="3" id="KW-1185">Reference proteome</keyword>
<feature type="domain" description="Uroporphyrinogen decarboxylase (URO-D)" evidence="1">
    <location>
        <begin position="27"/>
        <end position="320"/>
    </location>
</feature>
<keyword evidence="2" id="KW-0614">Plasmid</keyword>
<evidence type="ECO:0000259" key="1">
    <source>
        <dbReference type="Pfam" id="PF01208"/>
    </source>
</evidence>
<dbReference type="PANTHER" id="PTHR47099:SF1">
    <property type="entry name" value="METHYLCOBAMIDE:COM METHYLTRANSFERASE MTBA"/>
    <property type="match status" value="1"/>
</dbReference>
<name>W8TAH8_PEPAC</name>
<evidence type="ECO:0000313" key="3">
    <source>
        <dbReference type="Proteomes" id="UP000019591"/>
    </source>
</evidence>
<dbReference type="eggNOG" id="COG0407">
    <property type="taxonomic scope" value="Bacteria"/>
</dbReference>
<protein>
    <submittedName>
        <fullName evidence="2">MtaA/CmuA family methyltransferase</fullName>
        <ecNumber evidence="2">2.1.1.-</ecNumber>
    </submittedName>
</protein>
<dbReference type="HOGENOM" id="CLU_040933_2_1_9"/>
<evidence type="ECO:0000313" key="2">
    <source>
        <dbReference type="EMBL" id="AHM57905.1"/>
    </source>
</evidence>
<dbReference type="KEGG" id="eac:EAL2_808p04010"/>
<dbReference type="CDD" id="cd03465">
    <property type="entry name" value="URO-D_like"/>
    <property type="match status" value="1"/>
</dbReference>
<dbReference type="AlphaFoldDB" id="W8TAH8"/>
<dbReference type="InterPro" id="IPR052024">
    <property type="entry name" value="Methanogen_methyltrans"/>
</dbReference>
<gene>
    <name evidence="2" type="ORF">EAL2_808p04010</name>
</gene>
<geneLocation type="plasmid" evidence="2 3">
    <name>EAL2_808p</name>
</geneLocation>
<organism evidence="2 3">
    <name type="scientific">Peptoclostridium acidaminophilum DSM 3953</name>
    <dbReference type="NCBI Taxonomy" id="1286171"/>
    <lineage>
        <taxon>Bacteria</taxon>
        <taxon>Bacillati</taxon>
        <taxon>Bacillota</taxon>
        <taxon>Clostridia</taxon>
        <taxon>Peptostreptococcales</taxon>
        <taxon>Peptoclostridiaceae</taxon>
        <taxon>Peptoclostridium</taxon>
    </lineage>
</organism>
<dbReference type="PANTHER" id="PTHR47099">
    <property type="entry name" value="METHYLCOBAMIDE:COM METHYLTRANSFERASE MTBA"/>
    <property type="match status" value="1"/>
</dbReference>
<dbReference type="InterPro" id="IPR000257">
    <property type="entry name" value="Uroporphyrinogen_deCOase"/>
</dbReference>
<keyword evidence="2" id="KW-0489">Methyltransferase</keyword>
<accession>W8TAH8</accession>
<dbReference type="GO" id="GO:0008168">
    <property type="term" value="F:methyltransferase activity"/>
    <property type="evidence" value="ECO:0007669"/>
    <property type="project" value="UniProtKB-KW"/>
</dbReference>
<sequence length="333" mass="37880">MTLLEYINSEERSFFLPDMGTNGLFLTGYKAYEVYTDPNKQLELAKKMNETFETDFIYSLCDGAIFCETLGLDILKPDYDFPSVLSHPIVDIESLQRFEVSDPYKSGRMPVNLKSLELIATNIDKPLFVSIQGPFTLAVQLAGATHLLRCVIKDPEFVENLLEFTTETVRRYAVAVNKVGAKYISIAEPATVTLGPERFKKLVVPNLNRIYDELDCWKALHICGDTNFLLDLMLTCNVDALSLDQIMNYEEVMKRIPPNIVLLGNLDPLELLFNSNVDTIRLETIKLLKKMRKYDNYMCAFGCNCMNDTPVENLQAAIRAGRMSYEELDNIEV</sequence>
<dbReference type="SUPFAM" id="SSF51726">
    <property type="entry name" value="UROD/MetE-like"/>
    <property type="match status" value="1"/>
</dbReference>
<keyword evidence="2" id="KW-0808">Transferase</keyword>
<dbReference type="EMBL" id="CP007453">
    <property type="protein sequence ID" value="AHM57905.1"/>
    <property type="molecule type" value="Genomic_DNA"/>
</dbReference>
<dbReference type="RefSeq" id="WP_025436763.1">
    <property type="nucleotide sequence ID" value="NZ_CP007453.1"/>
</dbReference>
<dbReference type="Pfam" id="PF01208">
    <property type="entry name" value="URO-D"/>
    <property type="match status" value="1"/>
</dbReference>
<dbReference type="GO" id="GO:0032259">
    <property type="term" value="P:methylation"/>
    <property type="evidence" value="ECO:0007669"/>
    <property type="project" value="UniProtKB-KW"/>
</dbReference>
<dbReference type="Gene3D" id="3.20.20.210">
    <property type="match status" value="1"/>
</dbReference>
<dbReference type="InterPro" id="IPR038071">
    <property type="entry name" value="UROD/MetE-like_sf"/>
</dbReference>
<reference evidence="2 3" key="1">
    <citation type="journal article" date="2014" name="Genome Announc.">
        <title>Complete Genome Sequence of Amino Acid-Utilizing Eubacterium acidaminophilum al-2 (DSM 3953).</title>
        <authorList>
            <person name="Poehlein A."/>
            <person name="Andreesen J.R."/>
            <person name="Daniel R."/>
        </authorList>
    </citation>
    <scope>NUCLEOTIDE SEQUENCE [LARGE SCALE GENOMIC DNA]</scope>
    <source>
        <strain evidence="2 3">DSM 3953</strain>
        <plasmid evidence="3">Plasmid EAL2_808p</plasmid>
    </source>
</reference>
<dbReference type="PATRIC" id="fig|1286171.3.peg.2579"/>